<dbReference type="SMART" id="SM00344">
    <property type="entry name" value="HTH_ASNC"/>
    <property type="match status" value="1"/>
</dbReference>
<dbReference type="Proteomes" id="UP000029108">
    <property type="component" value="Unassembled WGS sequence"/>
</dbReference>
<reference evidence="6 7" key="1">
    <citation type="submission" date="2014-03" db="EMBL/GenBank/DDBJ databases">
        <title>Genomics of Bifidobacteria.</title>
        <authorList>
            <person name="Ventura M."/>
            <person name="Milani C."/>
            <person name="Lugli G.A."/>
        </authorList>
    </citation>
    <scope>NUCLEOTIDE SEQUENCE [LARGE SCALE GENOMIC DNA]</scope>
    <source>
        <strain evidence="6 7">DSM 23969</strain>
    </source>
</reference>
<dbReference type="InterPro" id="IPR000485">
    <property type="entry name" value="AsnC-type_HTH_dom"/>
</dbReference>
<feature type="region of interest" description="Disordered" evidence="4">
    <location>
        <begin position="1"/>
        <end position="21"/>
    </location>
</feature>
<dbReference type="OrthoDB" id="7501856at2"/>
<gene>
    <name evidence="6" type="ORF">BBIA_1286</name>
</gene>
<evidence type="ECO:0000313" key="6">
    <source>
        <dbReference type="EMBL" id="KFI53937.1"/>
    </source>
</evidence>
<dbReference type="eggNOG" id="COG1522">
    <property type="taxonomic scope" value="Bacteria"/>
</dbReference>
<dbReference type="AlphaFoldDB" id="A0A087A587"/>
<dbReference type="RefSeq" id="WP_033495137.1">
    <property type="nucleotide sequence ID" value="NZ_JDUU01000023.1"/>
</dbReference>
<dbReference type="InterPro" id="IPR019888">
    <property type="entry name" value="Tscrpt_reg_AsnC-like"/>
</dbReference>
<evidence type="ECO:0000256" key="1">
    <source>
        <dbReference type="ARBA" id="ARBA00023015"/>
    </source>
</evidence>
<evidence type="ECO:0000256" key="3">
    <source>
        <dbReference type="ARBA" id="ARBA00023163"/>
    </source>
</evidence>
<dbReference type="GO" id="GO:0043565">
    <property type="term" value="F:sequence-specific DNA binding"/>
    <property type="evidence" value="ECO:0007669"/>
    <property type="project" value="InterPro"/>
</dbReference>
<dbReference type="EMBL" id="JGYN01000001">
    <property type="protein sequence ID" value="KFI53937.1"/>
    <property type="molecule type" value="Genomic_DNA"/>
</dbReference>
<comment type="caution">
    <text evidence="6">The sequence shown here is derived from an EMBL/GenBank/DDBJ whole genome shotgun (WGS) entry which is preliminary data.</text>
</comment>
<dbReference type="InterPro" id="IPR036390">
    <property type="entry name" value="WH_DNA-bd_sf"/>
</dbReference>
<keyword evidence="2" id="KW-0238">DNA-binding</keyword>
<feature type="domain" description="HTH asnC-type" evidence="5">
    <location>
        <begin position="26"/>
        <end position="86"/>
    </location>
</feature>
<dbReference type="PANTHER" id="PTHR43413">
    <property type="entry name" value="TRANSCRIPTIONAL REGULATOR, ASNC FAMILY"/>
    <property type="match status" value="1"/>
</dbReference>
<dbReference type="Pfam" id="PF22482">
    <property type="entry name" value="AsnC_trans_reg_3"/>
    <property type="match status" value="1"/>
</dbReference>
<accession>A0A087A587</accession>
<evidence type="ECO:0000256" key="4">
    <source>
        <dbReference type="SAM" id="MobiDB-lite"/>
    </source>
</evidence>
<evidence type="ECO:0000259" key="5">
    <source>
        <dbReference type="PROSITE" id="PS50956"/>
    </source>
</evidence>
<dbReference type="Gene3D" id="1.10.10.10">
    <property type="entry name" value="Winged helix-like DNA-binding domain superfamily/Winged helix DNA-binding domain"/>
    <property type="match status" value="1"/>
</dbReference>
<dbReference type="PANTHER" id="PTHR43413:SF6">
    <property type="entry name" value="REGULATORY PROTEIN ASNC"/>
    <property type="match status" value="1"/>
</dbReference>
<dbReference type="Pfam" id="PF13404">
    <property type="entry name" value="HTH_AsnC-type"/>
    <property type="match status" value="1"/>
</dbReference>
<dbReference type="SUPFAM" id="SSF46785">
    <property type="entry name" value="Winged helix' DNA-binding domain"/>
    <property type="match status" value="1"/>
</dbReference>
<keyword evidence="7" id="KW-1185">Reference proteome</keyword>
<dbReference type="InterPro" id="IPR054609">
    <property type="entry name" value="PF0864-like_C"/>
</dbReference>
<dbReference type="InterPro" id="IPR036388">
    <property type="entry name" value="WH-like_DNA-bd_sf"/>
</dbReference>
<evidence type="ECO:0000313" key="7">
    <source>
        <dbReference type="Proteomes" id="UP000029108"/>
    </source>
</evidence>
<keyword evidence="1" id="KW-0805">Transcription regulation</keyword>
<dbReference type="Gene3D" id="3.30.70.920">
    <property type="match status" value="1"/>
</dbReference>
<organism evidence="6 7">
    <name type="scientific">Bifidobacterium biavatii DSM 23969</name>
    <dbReference type="NCBI Taxonomy" id="1437608"/>
    <lineage>
        <taxon>Bacteria</taxon>
        <taxon>Bacillati</taxon>
        <taxon>Actinomycetota</taxon>
        <taxon>Actinomycetes</taxon>
        <taxon>Bifidobacteriales</taxon>
        <taxon>Bifidobacteriaceae</taxon>
        <taxon>Bifidobacterium</taxon>
    </lineage>
</organism>
<dbReference type="InterPro" id="IPR050684">
    <property type="entry name" value="HTH-Siroheme_Decarb"/>
</dbReference>
<name>A0A087A587_9BIFI</name>
<dbReference type="SUPFAM" id="SSF54909">
    <property type="entry name" value="Dimeric alpha+beta barrel"/>
    <property type="match status" value="1"/>
</dbReference>
<keyword evidence="3" id="KW-0804">Transcription</keyword>
<protein>
    <submittedName>
        <fullName evidence="6">AsnC family transcriptional regulator</fullName>
    </submittedName>
</protein>
<proteinExistence type="predicted"/>
<dbReference type="InterPro" id="IPR011008">
    <property type="entry name" value="Dimeric_a/b-barrel"/>
</dbReference>
<dbReference type="PROSITE" id="PS50956">
    <property type="entry name" value="HTH_ASNC_2"/>
    <property type="match status" value="1"/>
</dbReference>
<sequence length="171" mass="19266">MGTIRTGRADRTDADGAAQDAQPAVMDATNKRIIALLQEDGRRSYVSIGKEIGLSEAAVRLRVQRMLDDGIMQIVAVTNPMDMGFRRQAMVGITVDGDIEYVASELKEIAHIDYIIITAGRFDILAEIFAEDDESMLELVNRHIRKIDGIARTELFTYMRLESQRYDWGVR</sequence>
<dbReference type="PRINTS" id="PR00033">
    <property type="entry name" value="HTHASNC"/>
</dbReference>
<evidence type="ECO:0000256" key="2">
    <source>
        <dbReference type="ARBA" id="ARBA00023125"/>
    </source>
</evidence>
<dbReference type="STRING" id="1437608.GCA_000771645_01193"/>